<evidence type="ECO:0000313" key="3">
    <source>
        <dbReference type="Proteomes" id="UP000587462"/>
    </source>
</evidence>
<comment type="caution">
    <text evidence="2">The sequence shown here is derived from an EMBL/GenBank/DDBJ whole genome shotgun (WGS) entry which is preliminary data.</text>
</comment>
<dbReference type="AlphaFoldDB" id="A0A7Y7E7N8"/>
<dbReference type="InterPro" id="IPR010982">
    <property type="entry name" value="Lambda_DNA-bd_dom_sf"/>
</dbReference>
<dbReference type="RefSeq" id="WP_171080855.1">
    <property type="nucleotide sequence ID" value="NZ_BNBU01000005.1"/>
</dbReference>
<evidence type="ECO:0000259" key="1">
    <source>
        <dbReference type="PROSITE" id="PS50943"/>
    </source>
</evidence>
<dbReference type="GO" id="GO:0003677">
    <property type="term" value="F:DNA binding"/>
    <property type="evidence" value="ECO:0007669"/>
    <property type="project" value="InterPro"/>
</dbReference>
<accession>A0A7Y7E7N8</accession>
<dbReference type="CDD" id="cd00093">
    <property type="entry name" value="HTH_XRE"/>
    <property type="match status" value="1"/>
</dbReference>
<sequence>MPTRQRLAERRRALGFSQEELAEKLGVDRTSVGRWERGETAPQPHSRPRLAGLLKVTLPELNALLVEEMSWGAEPPASHVPSHHLDTGDLDEMIRREFLRLLTITGTLITAPHRMTPYTASPSQPFETSDPVEDFSTMNSHLWQTFSLARNKSAALPLVREQLFLLNRSMHSVRSTAAHKKLCSATGDIFQLAGEIFFDSNRHTDAAHCYSVAASASREAGNPDLWACALTRHAFIGMHDRQFKDVVPILAAAADIARRGDSRLSTRHWVAAVQAEAFAGIGDLDSCKRALDEAEQVHSLSGQIHNGGWLRFDGSRLAEERGTCYTKLGRSDLAEAALVDALSQNLSSRRKGSVLADLAALGAQRHDVDQLFSHANAAIDLARQTRSGYVAHRLNDLKGQLDSLMPDSRVTQLIEGISALNIVG</sequence>
<dbReference type="SMART" id="SM00530">
    <property type="entry name" value="HTH_XRE"/>
    <property type="match status" value="1"/>
</dbReference>
<name>A0A7Y7E7N8_STRMO</name>
<gene>
    <name evidence="2" type="ORF">HG542_13015</name>
</gene>
<dbReference type="Gene3D" id="1.10.260.40">
    <property type="entry name" value="lambda repressor-like DNA-binding domains"/>
    <property type="match status" value="1"/>
</dbReference>
<dbReference type="SUPFAM" id="SSF47413">
    <property type="entry name" value="lambda repressor-like DNA-binding domains"/>
    <property type="match status" value="1"/>
</dbReference>
<protein>
    <submittedName>
        <fullName evidence="2">Helix-turn-helix transcriptional regulator</fullName>
    </submittedName>
</protein>
<organism evidence="2 3">
    <name type="scientific">Streptomyces morookaense</name>
    <name type="common">Streptoverticillium morookaense</name>
    <dbReference type="NCBI Taxonomy" id="1970"/>
    <lineage>
        <taxon>Bacteria</taxon>
        <taxon>Bacillati</taxon>
        <taxon>Actinomycetota</taxon>
        <taxon>Actinomycetes</taxon>
        <taxon>Kitasatosporales</taxon>
        <taxon>Streptomycetaceae</taxon>
        <taxon>Streptomyces</taxon>
    </lineage>
</organism>
<evidence type="ECO:0000313" key="2">
    <source>
        <dbReference type="EMBL" id="NVK78586.1"/>
    </source>
</evidence>
<feature type="domain" description="HTH cro/C1-type" evidence="1">
    <location>
        <begin position="7"/>
        <end position="61"/>
    </location>
</feature>
<keyword evidence="3" id="KW-1185">Reference proteome</keyword>
<proteinExistence type="predicted"/>
<dbReference type="InterPro" id="IPR011990">
    <property type="entry name" value="TPR-like_helical_dom_sf"/>
</dbReference>
<dbReference type="InterPro" id="IPR001387">
    <property type="entry name" value="Cro/C1-type_HTH"/>
</dbReference>
<dbReference type="Pfam" id="PF01381">
    <property type="entry name" value="HTH_3"/>
    <property type="match status" value="1"/>
</dbReference>
<dbReference type="EMBL" id="JABBXF010000026">
    <property type="protein sequence ID" value="NVK78586.1"/>
    <property type="molecule type" value="Genomic_DNA"/>
</dbReference>
<reference evidence="2 3" key="1">
    <citation type="submission" date="2020-04" db="EMBL/GenBank/DDBJ databases">
        <title>Draft Genome Sequence of Streptomyces morookaense DSM 40503, an 8-azaguanine-producing strain.</title>
        <authorList>
            <person name="Qi J."/>
            <person name="Gao J.-M."/>
        </authorList>
    </citation>
    <scope>NUCLEOTIDE SEQUENCE [LARGE SCALE GENOMIC DNA]</scope>
    <source>
        <strain evidence="2 3">DSM 40503</strain>
    </source>
</reference>
<dbReference type="Gene3D" id="1.25.40.10">
    <property type="entry name" value="Tetratricopeptide repeat domain"/>
    <property type="match status" value="1"/>
</dbReference>
<dbReference type="Proteomes" id="UP000587462">
    <property type="component" value="Unassembled WGS sequence"/>
</dbReference>
<dbReference type="PROSITE" id="PS50943">
    <property type="entry name" value="HTH_CROC1"/>
    <property type="match status" value="1"/>
</dbReference>
<dbReference type="SUPFAM" id="SSF48452">
    <property type="entry name" value="TPR-like"/>
    <property type="match status" value="1"/>
</dbReference>